<keyword evidence="2" id="KW-0812">Transmembrane</keyword>
<protein>
    <submittedName>
        <fullName evidence="7">Translocation/assembly module TamB domain-containing protein</fullName>
    </submittedName>
</protein>
<reference evidence="7" key="1">
    <citation type="submission" date="2024-05" db="EMBL/GenBank/DDBJ databases">
        <title>Pontimicrobium maritimus sp. nov., isolated form sea water.</title>
        <authorList>
            <person name="Muhammad N."/>
            <person name="Vuong T.Q."/>
            <person name="Han H.L."/>
            <person name="Kim S.-G."/>
        </authorList>
    </citation>
    <scope>NUCLEOTIDE SEQUENCE</scope>
    <source>
        <strain evidence="7">SW4</strain>
    </source>
</reference>
<evidence type="ECO:0000259" key="6">
    <source>
        <dbReference type="Pfam" id="PF04357"/>
    </source>
</evidence>
<dbReference type="InterPro" id="IPR007452">
    <property type="entry name" value="TamB_C"/>
</dbReference>
<evidence type="ECO:0000256" key="5">
    <source>
        <dbReference type="SAM" id="MobiDB-lite"/>
    </source>
</evidence>
<keyword evidence="3" id="KW-1133">Transmembrane helix</keyword>
<evidence type="ECO:0000256" key="3">
    <source>
        <dbReference type="ARBA" id="ARBA00022989"/>
    </source>
</evidence>
<dbReference type="PANTHER" id="PTHR36985:SF1">
    <property type="entry name" value="TRANSLOCATION AND ASSEMBLY MODULE SUBUNIT TAMB"/>
    <property type="match status" value="1"/>
</dbReference>
<organism evidence="7">
    <name type="scientific">Pontimicrobium sp. SW4</name>
    <dbReference type="NCBI Taxonomy" id="3153519"/>
    <lineage>
        <taxon>Bacteria</taxon>
        <taxon>Pseudomonadati</taxon>
        <taxon>Bacteroidota</taxon>
        <taxon>Flavobacteriia</taxon>
        <taxon>Flavobacteriales</taxon>
        <taxon>Flavobacteriaceae</taxon>
        <taxon>Pontimicrobium</taxon>
    </lineage>
</organism>
<feature type="region of interest" description="Disordered" evidence="5">
    <location>
        <begin position="1435"/>
        <end position="1469"/>
    </location>
</feature>
<dbReference type="RefSeq" id="WP_347926213.1">
    <property type="nucleotide sequence ID" value="NZ_CP157199.1"/>
</dbReference>
<keyword evidence="4" id="KW-0472">Membrane</keyword>
<evidence type="ECO:0000313" key="7">
    <source>
        <dbReference type="EMBL" id="XBG62764.1"/>
    </source>
</evidence>
<dbReference type="PANTHER" id="PTHR36985">
    <property type="entry name" value="TRANSLOCATION AND ASSEMBLY MODULE SUBUNIT TAMB"/>
    <property type="match status" value="1"/>
</dbReference>
<evidence type="ECO:0000256" key="4">
    <source>
        <dbReference type="ARBA" id="ARBA00023136"/>
    </source>
</evidence>
<gene>
    <name evidence="7" type="ORF">ABGB03_07565</name>
</gene>
<proteinExistence type="predicted"/>
<dbReference type="GO" id="GO:0005886">
    <property type="term" value="C:plasma membrane"/>
    <property type="evidence" value="ECO:0007669"/>
    <property type="project" value="InterPro"/>
</dbReference>
<name>A0AAU7BWR5_9FLAO</name>
<feature type="domain" description="Translocation and assembly module TamB C-terminal" evidence="6">
    <location>
        <begin position="890"/>
        <end position="970"/>
    </location>
</feature>
<sequence>MLLFIILVLLLSIPAVQTRLGKYATKTLNEDFGTNINIEKVGLQFNGDVELKNIYIQDYKKDTLISIKELNTAIISFRKLYNNKLTFGDIDIEGMVFNLKTYKGEEDTNLDIFVAKFDEDSPSREKSDFLLSSSDVSIINSEFRLVDENKEESNVLTFKDLNINATDFLILGPDVSARINKLGFVDNRGLQITNMTTNFGYTLQDMTFDFLQIKTPNSTLKGNLKFEYEREDLQYFVDKVKLTATFEDSEITLSDLNIFYDEFGNNQKANLNVNLFGTLNNLTASNLEFSNSRNTIVDGVIVLKNSFDNKEDTFLMDANFNRLTSSYSDLTRILPNVLGTSIPTIVDSLGVFTIRGKTNLTTKNLDTDIKLTSNIGDLTAKLKIVNINTNDAATYIGNVVMDNFDVGALIGDANAGSISSNLDVKGTGFTAESINSQVKGDVFSIVYNAYEYEKIKVVGNIKNKIFDGNLIVNDQNLNLTFNGLVDFSEKEKKYDFNANVEHANLKALNFIKKDSISIFKSNVSMNMNGSSYDDAYGNISFENTLYKNQNDEYYFKDFAISSRFDKDVRYIEVNSPDIVKGSLNGKFVFRDIYKLLENSLGSIYTNFKPHDIASNQFINYKFNIYNKIAEVFYPELELGSNTYFEGRVESDAKKFSLEFNSPQIKLQDYFANNIHLEVDNKNPLYNTFVEIDSMSSKFYNVSKFSLINVTKNDTLFVKTEFKGGKDNLDDFDLNLFYTINEENNSVLGFRKSNIVFKENDWYINEEKNDFNKVEFDREFKNINIRSLRMSHQNEIINLYGVIKGKTNKNINLDFKDVELAKITPRVDSLTLAGNVNGKLNIQQAQGVYIPESNVTIDNFKVNDFNLGSFKANIKGNRSLTNYAVDISLKDDNTESLSITGGLDFSGNNSTIDLNVNLNEFILNPLNPFGEGVITDIRGEVSGNAKVSGLLSKPQINGELSLDRGGLRVPYLNVDYSFGDETKIILQQQSFIFNNARLTDSEFFSRATLSGNINHVNFSNWQLNLDIDSDRLLVLNTDDSEDALYYGRAFVNGTIDIVGPTDQLVIGAIVSSEEGTFFKIPLNDTESFGESSYIHFLTKEEKIAQINDEKVAAEAIKGLEMDFELDITDDAEIEIIMDKSTGSAIKGRGRGALRTRITTNGIFEMNGDFFITEGTYNYSFQGVVEKEFRVLNGGTLVWEGDPLKAQINIEAVYDKIQANPSVLLDNPINTSIPVEVKIHLTDQLEKPTIDYDLAFPTVSSTLDSELQYRLNDKDSKELQVISLLLTGGFRSELSFGSQDAFGLVSDRLQSMLNEILSSEDGKVNLGLDFQIGQNTPDFETSSRVGVTLSTKLSDNILINGKVGVPIGGVSETVIAGDFEVEMLINEDRTLSLKFFNRENSIRYFGEQIGYTQGVGLSYNVEFDNLKELVQKIYSGKKKEKRKKENTTENATPSYINIKKKDSINSRQSNN</sequence>
<dbReference type="EMBL" id="CP157199">
    <property type="protein sequence ID" value="XBG62764.1"/>
    <property type="molecule type" value="Genomic_DNA"/>
</dbReference>
<dbReference type="GO" id="GO:0009306">
    <property type="term" value="P:protein secretion"/>
    <property type="evidence" value="ECO:0007669"/>
    <property type="project" value="InterPro"/>
</dbReference>
<evidence type="ECO:0000256" key="2">
    <source>
        <dbReference type="ARBA" id="ARBA00022692"/>
    </source>
</evidence>
<dbReference type="Pfam" id="PF04357">
    <property type="entry name" value="TamB"/>
    <property type="match status" value="2"/>
</dbReference>
<accession>A0AAU7BWR5</accession>
<comment type="subcellular location">
    <subcellularLocation>
        <location evidence="1">Membrane</location>
        <topology evidence="1">Single-pass membrane protein</topology>
    </subcellularLocation>
</comment>
<evidence type="ECO:0000256" key="1">
    <source>
        <dbReference type="ARBA" id="ARBA00004167"/>
    </source>
</evidence>
<feature type="domain" description="Translocation and assembly module TamB C-terminal" evidence="6">
    <location>
        <begin position="1005"/>
        <end position="1421"/>
    </location>
</feature>